<dbReference type="Pfam" id="PF07714">
    <property type="entry name" value="PK_Tyr_Ser-Thr"/>
    <property type="match status" value="1"/>
</dbReference>
<evidence type="ECO:0000256" key="2">
    <source>
        <dbReference type="SAM" id="MobiDB-lite"/>
    </source>
</evidence>
<reference evidence="4" key="1">
    <citation type="submission" date="2023-05" db="EMBL/GenBank/DDBJ databases">
        <authorList>
            <person name="Huff M."/>
        </authorList>
    </citation>
    <scope>NUCLEOTIDE SEQUENCE</scope>
</reference>
<dbReference type="AlphaFoldDB" id="A0AAD2E3A0"/>
<protein>
    <recommendedName>
        <fullName evidence="3">Serine-threonine/tyrosine-protein kinase catalytic domain-containing protein</fullName>
    </recommendedName>
</protein>
<dbReference type="InterPro" id="IPR011009">
    <property type="entry name" value="Kinase-like_dom_sf"/>
</dbReference>
<evidence type="ECO:0000256" key="1">
    <source>
        <dbReference type="ARBA" id="ARBA00004479"/>
    </source>
</evidence>
<dbReference type="PANTHER" id="PTHR48006:SF66">
    <property type="entry name" value="PROTEIN KINASE DOMAIN-CONTAINING PROTEIN"/>
    <property type="match status" value="1"/>
</dbReference>
<dbReference type="GO" id="GO:0004672">
    <property type="term" value="F:protein kinase activity"/>
    <property type="evidence" value="ECO:0007669"/>
    <property type="project" value="InterPro"/>
</dbReference>
<evidence type="ECO:0000313" key="4">
    <source>
        <dbReference type="EMBL" id="CAI9773246.1"/>
    </source>
</evidence>
<sequence>MLLPSAFSSLMPTSPKLCRAMVLSSCSLDHFYQFSEAQSYEWPNGRNIICHKNSIDTRKKNYRTPNEFTIILLLYRRYDQPVCLPLGELRSDMFFTQFQQLMSIPAAPELLITEPPVSISASAARTEDVIIQALGRGFDVTSDIMPLYCKGAPGSRLVPINEEDTKKLELSESYVIPNVSVDIECSKGQISNDITPIWSFHQQATHSNSDNLSSSLYCQHAAAVTATATRRLSTSVVDAATRKNGGHSDGGSGCRVDCGDGGSDDGGETSLLLEMVVVVVAENGGGCGVLAMSTRVAGTIGYMAPEYAMWGYLTYKADVYSFGVVALEIVAGKNNMKYRPSENFFCLLDWAMVLQNEGRLMEIVDPRLGSNFIMDEAERMIKVALLCTNLSPALRPPMSTVCGMLEGHINVEEFKIDPSIYEDELKLQSLKEKFEDLKPNSRETQTLSHPSDAREIGSSSTSSRDLYPVNRKSL</sequence>
<comment type="subcellular location">
    <subcellularLocation>
        <location evidence="1">Membrane</location>
        <topology evidence="1">Single-pass type I membrane protein</topology>
    </subcellularLocation>
</comment>
<proteinExistence type="predicted"/>
<dbReference type="InterPro" id="IPR001245">
    <property type="entry name" value="Ser-Thr/Tyr_kinase_cat_dom"/>
</dbReference>
<dbReference type="EMBL" id="OU503047">
    <property type="protein sequence ID" value="CAI9773246.1"/>
    <property type="molecule type" value="Genomic_DNA"/>
</dbReference>
<organism evidence="4 5">
    <name type="scientific">Fraxinus pennsylvanica</name>
    <dbReference type="NCBI Taxonomy" id="56036"/>
    <lineage>
        <taxon>Eukaryota</taxon>
        <taxon>Viridiplantae</taxon>
        <taxon>Streptophyta</taxon>
        <taxon>Embryophyta</taxon>
        <taxon>Tracheophyta</taxon>
        <taxon>Spermatophyta</taxon>
        <taxon>Magnoliopsida</taxon>
        <taxon>eudicotyledons</taxon>
        <taxon>Gunneridae</taxon>
        <taxon>Pentapetalae</taxon>
        <taxon>asterids</taxon>
        <taxon>lamiids</taxon>
        <taxon>Lamiales</taxon>
        <taxon>Oleaceae</taxon>
        <taxon>Oleeae</taxon>
        <taxon>Fraxinus</taxon>
    </lineage>
</organism>
<dbReference type="Proteomes" id="UP000834106">
    <property type="component" value="Chromosome 12"/>
</dbReference>
<dbReference type="InterPro" id="IPR051824">
    <property type="entry name" value="LRR_Rcpt-Like_S/T_Kinase"/>
</dbReference>
<name>A0AAD2E3A0_9LAMI</name>
<evidence type="ECO:0000313" key="5">
    <source>
        <dbReference type="Proteomes" id="UP000834106"/>
    </source>
</evidence>
<dbReference type="SUPFAM" id="SSF56112">
    <property type="entry name" value="Protein kinase-like (PK-like)"/>
    <property type="match status" value="1"/>
</dbReference>
<feature type="region of interest" description="Disordered" evidence="2">
    <location>
        <begin position="436"/>
        <end position="474"/>
    </location>
</feature>
<dbReference type="Gene3D" id="1.10.510.10">
    <property type="entry name" value="Transferase(Phosphotransferase) domain 1"/>
    <property type="match status" value="1"/>
</dbReference>
<keyword evidence="5" id="KW-1185">Reference proteome</keyword>
<gene>
    <name evidence="4" type="ORF">FPE_LOCUS20676</name>
</gene>
<evidence type="ECO:0000259" key="3">
    <source>
        <dbReference type="Pfam" id="PF07714"/>
    </source>
</evidence>
<feature type="domain" description="Serine-threonine/tyrosine-protein kinase catalytic" evidence="3">
    <location>
        <begin position="298"/>
        <end position="345"/>
    </location>
</feature>
<dbReference type="PANTHER" id="PTHR48006">
    <property type="entry name" value="LEUCINE-RICH REPEAT-CONTAINING PROTEIN DDB_G0281931-RELATED"/>
    <property type="match status" value="1"/>
</dbReference>
<accession>A0AAD2E3A0</accession>
<dbReference type="GO" id="GO:0016020">
    <property type="term" value="C:membrane"/>
    <property type="evidence" value="ECO:0007669"/>
    <property type="project" value="UniProtKB-SubCell"/>
</dbReference>